<comment type="similarity">
    <text evidence="1">Belongs to the PA28 family.</text>
</comment>
<proteinExistence type="inferred from homology"/>
<dbReference type="InterPro" id="IPR036997">
    <property type="entry name" value="PA28_C_sf"/>
</dbReference>
<sequence length="264" mass="30224">MAPKNATQSIKNEDVRKEAVEIAEKLTKITGEYESQAETSIFIKMPAKILLLHDMLATQPLLQPSYPVSYRLEMLSKLELDGEDKPVQPGKRARVEIDDKPIDLSDELKAKRNGIVSRSNESFIELLDTLKAQVHDLLEIVGHAKMWIQLNIPRIEDGNNFGVSIQEETVAELSRAEDAVLGLLDSSFKYLIQRGRLVAKIIKHPEVEDYIRALVEMDEKELLNFRICYNDLKNNYQVLYDVLLKNMDKIRKPRGEQSSHSAYF</sequence>
<dbReference type="OrthoDB" id="6591885at2759"/>
<dbReference type="InterPro" id="IPR003186">
    <property type="entry name" value="PA28_C"/>
</dbReference>
<dbReference type="SUPFAM" id="SSF47216">
    <property type="entry name" value="Proteasome activator"/>
    <property type="match status" value="1"/>
</dbReference>
<dbReference type="GO" id="GO:0005737">
    <property type="term" value="C:cytoplasm"/>
    <property type="evidence" value="ECO:0007669"/>
    <property type="project" value="TreeGrafter"/>
</dbReference>
<dbReference type="EMBL" id="JAHDYR010000064">
    <property type="protein sequence ID" value="KAG9390440.1"/>
    <property type="molecule type" value="Genomic_DNA"/>
</dbReference>
<keyword evidence="5" id="KW-1185">Reference proteome</keyword>
<dbReference type="FunFam" id="1.20.120.180:FF:000002">
    <property type="entry name" value="Proteasome activator complex subunit 1"/>
    <property type="match status" value="1"/>
</dbReference>
<evidence type="ECO:0000256" key="2">
    <source>
        <dbReference type="ARBA" id="ARBA00022942"/>
    </source>
</evidence>
<evidence type="ECO:0000259" key="3">
    <source>
        <dbReference type="Pfam" id="PF02252"/>
    </source>
</evidence>
<dbReference type="GO" id="GO:0008537">
    <property type="term" value="C:proteasome activator complex"/>
    <property type="evidence" value="ECO:0007669"/>
    <property type="project" value="InterPro"/>
</dbReference>
<evidence type="ECO:0000313" key="5">
    <source>
        <dbReference type="Proteomes" id="UP000717585"/>
    </source>
</evidence>
<gene>
    <name evidence="4" type="ORF">J8273_7790</name>
</gene>
<dbReference type="AlphaFoldDB" id="A0A8J6ARK8"/>
<dbReference type="Proteomes" id="UP000717585">
    <property type="component" value="Unassembled WGS sequence"/>
</dbReference>
<dbReference type="Pfam" id="PF02252">
    <property type="entry name" value="PA28_C"/>
    <property type="match status" value="1"/>
</dbReference>
<reference evidence="4" key="1">
    <citation type="submission" date="2021-05" db="EMBL/GenBank/DDBJ databases">
        <title>A free-living protist that lacks canonical eukaryotic 1 DNA replication and segregation systems.</title>
        <authorList>
            <person name="Salas-Leiva D.E."/>
            <person name="Tromer E.C."/>
            <person name="Curtis B.A."/>
            <person name="Jerlstrom-Hultqvist J."/>
            <person name="Kolisko M."/>
            <person name="Yi Z."/>
            <person name="Salas-Leiva J.S."/>
            <person name="Gallot-Lavallee L."/>
            <person name="Kops G.J.P.L."/>
            <person name="Archibald J.M."/>
            <person name="Simpson A.G.B."/>
            <person name="Roger A.J."/>
        </authorList>
    </citation>
    <scope>NUCLEOTIDE SEQUENCE</scope>
    <source>
        <strain evidence="4">BICM</strain>
    </source>
</reference>
<dbReference type="GO" id="GO:0005654">
    <property type="term" value="C:nucleoplasm"/>
    <property type="evidence" value="ECO:0007669"/>
    <property type="project" value="TreeGrafter"/>
</dbReference>
<organism evidence="4 5">
    <name type="scientific">Carpediemonas membranifera</name>
    <dbReference type="NCBI Taxonomy" id="201153"/>
    <lineage>
        <taxon>Eukaryota</taxon>
        <taxon>Metamonada</taxon>
        <taxon>Carpediemonas-like organisms</taxon>
        <taxon>Carpediemonas</taxon>
    </lineage>
</organism>
<feature type="domain" description="Proteasome activator PA28 C-terminal" evidence="3">
    <location>
        <begin position="118"/>
        <end position="259"/>
    </location>
</feature>
<dbReference type="PANTHER" id="PTHR10660">
    <property type="entry name" value="PROTEASOME REGULATOR PA28"/>
    <property type="match status" value="1"/>
</dbReference>
<comment type="caution">
    <text evidence="4">The sequence shown here is derived from an EMBL/GenBank/DDBJ whole genome shotgun (WGS) entry which is preliminary data.</text>
</comment>
<dbReference type="PANTHER" id="PTHR10660:SF2">
    <property type="entry name" value="LD45860P"/>
    <property type="match status" value="1"/>
</dbReference>
<evidence type="ECO:0000256" key="1">
    <source>
        <dbReference type="ARBA" id="ARBA00005883"/>
    </source>
</evidence>
<dbReference type="Gene3D" id="1.20.120.180">
    <property type="entry name" value="Proteasome activator pa28, C-terminal domain"/>
    <property type="match status" value="1"/>
</dbReference>
<dbReference type="GO" id="GO:0061133">
    <property type="term" value="F:endopeptidase activator activity"/>
    <property type="evidence" value="ECO:0007669"/>
    <property type="project" value="TreeGrafter"/>
</dbReference>
<dbReference type="InterPro" id="IPR036252">
    <property type="entry name" value="Proteasome_activ_sf"/>
</dbReference>
<dbReference type="GO" id="GO:2000045">
    <property type="term" value="P:regulation of G1/S transition of mitotic cell cycle"/>
    <property type="evidence" value="ECO:0007669"/>
    <property type="project" value="TreeGrafter"/>
</dbReference>
<name>A0A8J6ARK8_9EUKA</name>
<protein>
    <submittedName>
        <fullName evidence="4">Proteasome activator pa28</fullName>
    </submittedName>
</protein>
<dbReference type="InterPro" id="IPR009077">
    <property type="entry name" value="Proteasome_activ_PA28"/>
</dbReference>
<dbReference type="GO" id="GO:0061136">
    <property type="term" value="P:regulation of proteasomal protein catabolic process"/>
    <property type="evidence" value="ECO:0007669"/>
    <property type="project" value="TreeGrafter"/>
</dbReference>
<evidence type="ECO:0000313" key="4">
    <source>
        <dbReference type="EMBL" id="KAG9390440.1"/>
    </source>
</evidence>
<keyword evidence="2 4" id="KW-0647">Proteasome</keyword>
<accession>A0A8J6ARK8</accession>